<name>C0INB8_9BACT</name>
<protein>
    <submittedName>
        <fullName evidence="2">Uncharacterized protein</fullName>
    </submittedName>
</protein>
<proteinExistence type="predicted"/>
<feature type="chain" id="PRO_5002898618" evidence="1">
    <location>
        <begin position="21"/>
        <end position="188"/>
    </location>
</feature>
<sequence>MPMRLIAFVLAAFVSSAAPAAAQSWQEYTYPTYSFGVSFPQEPKIETTTYQAVDGRNVQARVYSVTQPNGVMRMTVADLSDGMMEEGMVIDHAVKALSQGGEIKVDIAHRISRVYGRQLSISGADGSHNSVAVFFYKKRLYQIEGKALPGGEDGTADAIRFQQSLIFTDDTSNRSPVGRIFETLGQLF</sequence>
<accession>C0INB8</accession>
<dbReference type="EMBL" id="EU408350">
    <property type="protein sequence ID" value="ACN58804.1"/>
    <property type="molecule type" value="Genomic_DNA"/>
</dbReference>
<organism evidence="2">
    <name type="scientific">uncultured bacterium BLR9</name>
    <dbReference type="NCBI Taxonomy" id="506525"/>
    <lineage>
        <taxon>Bacteria</taxon>
        <taxon>environmental samples</taxon>
    </lineage>
</organism>
<evidence type="ECO:0000313" key="2">
    <source>
        <dbReference type="EMBL" id="ACN58804.1"/>
    </source>
</evidence>
<gene>
    <name evidence="2" type="ORF">AKSOIL_0159</name>
</gene>
<reference evidence="2" key="1">
    <citation type="journal article" date="2009" name="ISME J.">
        <title>Functional metagenomics reveals diverse beta-lactamases in a remote Alaskan soil.</title>
        <authorList>
            <person name="Allen H.K."/>
            <person name="Moe L.A."/>
            <person name="Rodbumrer J."/>
            <person name="Gaarder A."/>
            <person name="Handelsman J."/>
        </authorList>
    </citation>
    <scope>NUCLEOTIDE SEQUENCE</scope>
</reference>
<dbReference type="AlphaFoldDB" id="C0INB8"/>
<evidence type="ECO:0000256" key="1">
    <source>
        <dbReference type="SAM" id="SignalP"/>
    </source>
</evidence>
<keyword evidence="1" id="KW-0732">Signal</keyword>
<feature type="signal peptide" evidence="1">
    <location>
        <begin position="1"/>
        <end position="20"/>
    </location>
</feature>